<dbReference type="GO" id="GO:0016020">
    <property type="term" value="C:membrane"/>
    <property type="evidence" value="ECO:0007669"/>
    <property type="project" value="TreeGrafter"/>
</dbReference>
<comment type="caution">
    <text evidence="3">The sequence shown here is derived from an EMBL/GenBank/DDBJ whole genome shotgun (WGS) entry which is preliminary data.</text>
</comment>
<dbReference type="InterPro" id="IPR002656">
    <property type="entry name" value="Acyl_transf_3_dom"/>
</dbReference>
<dbReference type="GO" id="GO:0000271">
    <property type="term" value="P:polysaccharide biosynthetic process"/>
    <property type="evidence" value="ECO:0007669"/>
    <property type="project" value="TreeGrafter"/>
</dbReference>
<dbReference type="Proteomes" id="UP000677537">
    <property type="component" value="Unassembled WGS sequence"/>
</dbReference>
<reference evidence="3" key="1">
    <citation type="submission" date="2021-03" db="EMBL/GenBank/DDBJ databases">
        <authorList>
            <person name="So Y."/>
        </authorList>
    </citation>
    <scope>NUCLEOTIDE SEQUENCE</scope>
    <source>
        <strain evidence="3">SG15</strain>
    </source>
</reference>
<keyword evidence="3" id="KW-0808">Transferase</keyword>
<keyword evidence="1" id="KW-0812">Transmembrane</keyword>
<feature type="transmembrane region" description="Helical" evidence="1">
    <location>
        <begin position="308"/>
        <end position="332"/>
    </location>
</feature>
<feature type="transmembrane region" description="Helical" evidence="1">
    <location>
        <begin position="338"/>
        <end position="356"/>
    </location>
</feature>
<feature type="transmembrane region" description="Helical" evidence="1">
    <location>
        <begin position="53"/>
        <end position="86"/>
    </location>
</feature>
<feature type="transmembrane region" description="Helical" evidence="1">
    <location>
        <begin position="107"/>
        <end position="126"/>
    </location>
</feature>
<keyword evidence="3" id="KW-0012">Acyltransferase</keyword>
<protein>
    <submittedName>
        <fullName evidence="3">Acyltransferase</fullName>
    </submittedName>
</protein>
<feature type="transmembrane region" description="Helical" evidence="1">
    <location>
        <begin position="157"/>
        <end position="179"/>
    </location>
</feature>
<keyword evidence="4" id="KW-1185">Reference proteome</keyword>
<feature type="transmembrane region" description="Helical" evidence="1">
    <location>
        <begin position="14"/>
        <end position="33"/>
    </location>
</feature>
<feature type="transmembrane region" description="Helical" evidence="1">
    <location>
        <begin position="212"/>
        <end position="236"/>
    </location>
</feature>
<dbReference type="PANTHER" id="PTHR23028">
    <property type="entry name" value="ACETYLTRANSFERASE"/>
    <property type="match status" value="1"/>
</dbReference>
<accession>A0A940S699</accession>
<dbReference type="GO" id="GO:0016747">
    <property type="term" value="F:acyltransferase activity, transferring groups other than amino-acyl groups"/>
    <property type="evidence" value="ECO:0007669"/>
    <property type="project" value="InterPro"/>
</dbReference>
<dbReference type="EMBL" id="JAGIZA010000016">
    <property type="protein sequence ID" value="MBP0495296.1"/>
    <property type="molecule type" value="Genomic_DNA"/>
</dbReference>
<evidence type="ECO:0000256" key="1">
    <source>
        <dbReference type="SAM" id="Phobius"/>
    </source>
</evidence>
<feature type="transmembrane region" description="Helical" evidence="1">
    <location>
        <begin position="248"/>
        <end position="267"/>
    </location>
</feature>
<dbReference type="RefSeq" id="WP_209376094.1">
    <property type="nucleotide sequence ID" value="NZ_JAGIZA010000016.1"/>
</dbReference>
<evidence type="ECO:0000259" key="2">
    <source>
        <dbReference type="Pfam" id="PF01757"/>
    </source>
</evidence>
<dbReference type="Pfam" id="PF01757">
    <property type="entry name" value="Acyl_transf_3"/>
    <property type="match status" value="1"/>
</dbReference>
<dbReference type="AlphaFoldDB" id="A0A940S699"/>
<keyword evidence="1" id="KW-1133">Transmembrane helix</keyword>
<name>A0A940S699_9PROT</name>
<dbReference type="PANTHER" id="PTHR23028:SF131">
    <property type="entry name" value="BLR2367 PROTEIN"/>
    <property type="match status" value="1"/>
</dbReference>
<proteinExistence type="predicted"/>
<feature type="domain" description="Acyltransferase 3" evidence="2">
    <location>
        <begin position="10"/>
        <end position="353"/>
    </location>
</feature>
<evidence type="ECO:0000313" key="4">
    <source>
        <dbReference type="Proteomes" id="UP000677537"/>
    </source>
</evidence>
<sequence>MAARGNRVAFADQLRGIAALLVVIAHFGAVFWHNQPAVAEMTGLPPAFATPPAGLAFTIPILLGTFQFGAAGVALFFLISGYVIPFSLRGRSPGSFLVARLVRLMPTYWIGFALQALVILGVGRLLGGTFPRDPLDIVLNLLPGPHMLTGRPTLDGIVWTLDIEVWFYLLAALAAPALLARSAAFLLYPLGVGLAGAALALFPAWAGWPPGALRHAFAGLSLAAPMLLFMMVGTVLHLAEADARWRRAAFLVIPALLLAVALLLRWWPVARLDSQTPSYLAMAALFVAAHALRHRIPAWRWPTRLAAISYPLYVVHAVSGYAIMVVLTRWGWPPAATMAAALAYALLAATALHRLVEEPTRRLSARLGREEWIEARARAVAP</sequence>
<organism evidence="3 4">
    <name type="scientific">Roseomonas indoligenes</name>
    <dbReference type="NCBI Taxonomy" id="2820811"/>
    <lineage>
        <taxon>Bacteria</taxon>
        <taxon>Pseudomonadati</taxon>
        <taxon>Pseudomonadota</taxon>
        <taxon>Alphaproteobacteria</taxon>
        <taxon>Acetobacterales</taxon>
        <taxon>Roseomonadaceae</taxon>
        <taxon>Roseomonas</taxon>
    </lineage>
</organism>
<evidence type="ECO:0000313" key="3">
    <source>
        <dbReference type="EMBL" id="MBP0495296.1"/>
    </source>
</evidence>
<feature type="transmembrane region" description="Helical" evidence="1">
    <location>
        <begin position="279"/>
        <end position="296"/>
    </location>
</feature>
<gene>
    <name evidence="3" type="ORF">J5Y10_21100</name>
</gene>
<dbReference type="InterPro" id="IPR050879">
    <property type="entry name" value="Acyltransferase_3"/>
</dbReference>
<feature type="transmembrane region" description="Helical" evidence="1">
    <location>
        <begin position="186"/>
        <end position="206"/>
    </location>
</feature>
<keyword evidence="1" id="KW-0472">Membrane</keyword>